<gene>
    <name evidence="1" type="ORF">UL81_00585</name>
</gene>
<keyword evidence="1" id="KW-0687">Ribonucleoprotein</keyword>
<evidence type="ECO:0000313" key="2">
    <source>
        <dbReference type="Proteomes" id="UP000033566"/>
    </source>
</evidence>
<dbReference type="Gene3D" id="3.40.630.30">
    <property type="match status" value="1"/>
</dbReference>
<accession>A0A0F6QV23</accession>
<dbReference type="PROSITE" id="PS51186">
    <property type="entry name" value="GNAT"/>
    <property type="match status" value="1"/>
</dbReference>
<keyword evidence="1" id="KW-0689">Ribosomal protein</keyword>
<dbReference type="Pfam" id="PF13302">
    <property type="entry name" value="Acetyltransf_3"/>
    <property type="match status" value="1"/>
</dbReference>
<keyword evidence="1" id="KW-0808">Transferase</keyword>
<keyword evidence="2" id="KW-1185">Reference proteome</keyword>
<name>A0A0F6QV23_9CORY</name>
<dbReference type="InterPro" id="IPR000182">
    <property type="entry name" value="GNAT_dom"/>
</dbReference>
<dbReference type="Proteomes" id="UP000033566">
    <property type="component" value="Chromosome"/>
</dbReference>
<dbReference type="AlphaFoldDB" id="A0A0F6QV23"/>
<dbReference type="HOGENOM" id="CLU_106319_0_0_11"/>
<proteinExistence type="predicted"/>
<dbReference type="PATRIC" id="fig|161896.4.peg.117"/>
<dbReference type="GO" id="GO:0016747">
    <property type="term" value="F:acyltransferase activity, transferring groups other than amino-acyl groups"/>
    <property type="evidence" value="ECO:0007669"/>
    <property type="project" value="InterPro"/>
</dbReference>
<evidence type="ECO:0000313" key="1">
    <source>
        <dbReference type="EMBL" id="AKE38110.1"/>
    </source>
</evidence>
<dbReference type="GO" id="GO:0005840">
    <property type="term" value="C:ribosome"/>
    <property type="evidence" value="ECO:0007669"/>
    <property type="project" value="UniProtKB-KW"/>
</dbReference>
<dbReference type="PANTHER" id="PTHR43792:SF1">
    <property type="entry name" value="N-ACETYLTRANSFERASE DOMAIN-CONTAINING PROTEIN"/>
    <property type="match status" value="1"/>
</dbReference>
<dbReference type="OrthoDB" id="3466127at2"/>
<dbReference type="RefSeq" id="WP_046453132.1">
    <property type="nucleotide sequence ID" value="NZ_CP011311.1"/>
</dbReference>
<organism evidence="1 2">
    <name type="scientific">Corynebacterium camporealensis</name>
    <dbReference type="NCBI Taxonomy" id="161896"/>
    <lineage>
        <taxon>Bacteria</taxon>
        <taxon>Bacillati</taxon>
        <taxon>Actinomycetota</taxon>
        <taxon>Actinomycetes</taxon>
        <taxon>Mycobacteriales</taxon>
        <taxon>Corynebacteriaceae</taxon>
        <taxon>Corynebacterium</taxon>
    </lineage>
</organism>
<dbReference type="InterPro" id="IPR051531">
    <property type="entry name" value="N-acetyltransferase"/>
</dbReference>
<dbReference type="KEGG" id="ccj:UL81_00585"/>
<dbReference type="InterPro" id="IPR016181">
    <property type="entry name" value="Acyl_CoA_acyltransferase"/>
</dbReference>
<protein>
    <submittedName>
        <fullName evidence="1">Acetyltransferase, ribosomal protein N-acetylase</fullName>
    </submittedName>
</protein>
<reference evidence="1 2" key="1">
    <citation type="journal article" date="2015" name="Genome Announc.">
        <title>Complete Genome Sequence of Corynebacterium camporealensis DSM 44610, Isolated from the Milk of a Manchega Sheep with Subclinical Mastitis.</title>
        <authorList>
            <person name="Ruckert C."/>
            <person name="Albersmeier A."/>
            <person name="Winkler A."/>
            <person name="Tauch A."/>
        </authorList>
    </citation>
    <scope>NUCLEOTIDE SEQUENCE [LARGE SCALE GENOMIC DNA]</scope>
    <source>
        <strain evidence="1 2">DSM 44610</strain>
    </source>
</reference>
<dbReference type="EMBL" id="CP011311">
    <property type="protein sequence ID" value="AKE38110.1"/>
    <property type="molecule type" value="Genomic_DNA"/>
</dbReference>
<sequence>MDFHTEHPTLSQLWPPFGLEVVAYRDNNHHDNDQYQELRLRIMRDDDIAALNGATPHDIYGPGIPPYAFPWLYDADPLNSARFRWQHRIDASPQEWSLDFVVAIKHQEQEAKEEQETIIGVVDCRASNFATTRQVSTGSWIYYDYQGCGYGTLMREAIADFCFDHLHTTTLHSAWHPENAASARVSEKLGYQTIDSTNTAAFGPNGVEGPLKEAVLRKENYKSRITTTVTGCTPELRALLGADEI</sequence>
<dbReference type="STRING" id="161896.UL81_00585"/>
<dbReference type="PANTHER" id="PTHR43792">
    <property type="entry name" value="GNAT FAMILY, PUTATIVE (AFU_ORTHOLOGUE AFUA_3G00765)-RELATED-RELATED"/>
    <property type="match status" value="1"/>
</dbReference>
<dbReference type="SUPFAM" id="SSF55729">
    <property type="entry name" value="Acyl-CoA N-acyltransferases (Nat)"/>
    <property type="match status" value="1"/>
</dbReference>